<dbReference type="EMBL" id="CATNWA010008403">
    <property type="protein sequence ID" value="CAI9556045.1"/>
    <property type="molecule type" value="Genomic_DNA"/>
</dbReference>
<dbReference type="Proteomes" id="UP001162483">
    <property type="component" value="Unassembled WGS sequence"/>
</dbReference>
<feature type="non-terminal residue" evidence="1">
    <location>
        <position position="1"/>
    </location>
</feature>
<keyword evidence="2" id="KW-1185">Reference proteome</keyword>
<reference evidence="1" key="1">
    <citation type="submission" date="2023-05" db="EMBL/GenBank/DDBJ databases">
        <authorList>
            <person name="Stuckert A."/>
        </authorList>
    </citation>
    <scope>NUCLEOTIDE SEQUENCE</scope>
</reference>
<evidence type="ECO:0000313" key="2">
    <source>
        <dbReference type="Proteomes" id="UP001162483"/>
    </source>
</evidence>
<gene>
    <name evidence="1" type="ORF">SPARVUS_LOCUS4500986</name>
</gene>
<organism evidence="1 2">
    <name type="scientific">Staurois parvus</name>
    <dbReference type="NCBI Taxonomy" id="386267"/>
    <lineage>
        <taxon>Eukaryota</taxon>
        <taxon>Metazoa</taxon>
        <taxon>Chordata</taxon>
        <taxon>Craniata</taxon>
        <taxon>Vertebrata</taxon>
        <taxon>Euteleostomi</taxon>
        <taxon>Amphibia</taxon>
        <taxon>Batrachia</taxon>
        <taxon>Anura</taxon>
        <taxon>Neobatrachia</taxon>
        <taxon>Ranoidea</taxon>
        <taxon>Ranidae</taxon>
        <taxon>Staurois</taxon>
    </lineage>
</organism>
<protein>
    <submittedName>
        <fullName evidence="1">Uncharacterized protein</fullName>
    </submittedName>
</protein>
<name>A0ABN9C7L9_9NEOB</name>
<proteinExistence type="predicted"/>
<accession>A0ABN9C7L9</accession>
<sequence length="66" mass="7880">APRHLWPWLSITRSRPVIPHRHPVISKYLRWRRNLYVNNTDLSRQLLQLLCMALHSKASVKQTQPT</sequence>
<evidence type="ECO:0000313" key="1">
    <source>
        <dbReference type="EMBL" id="CAI9556045.1"/>
    </source>
</evidence>
<comment type="caution">
    <text evidence="1">The sequence shown here is derived from an EMBL/GenBank/DDBJ whole genome shotgun (WGS) entry which is preliminary data.</text>
</comment>